<accession>A0ABY3EJQ3</accession>
<dbReference type="Proteomes" id="UP000318943">
    <property type="component" value="Unassembled WGS sequence"/>
</dbReference>
<keyword evidence="2" id="KW-1185">Reference proteome</keyword>
<protein>
    <submittedName>
        <fullName evidence="1">Uncharacterized protein</fullName>
    </submittedName>
</protein>
<organism evidence="1 2">
    <name type="scientific">Cupriavidus campinensis</name>
    <dbReference type="NCBI Taxonomy" id="151783"/>
    <lineage>
        <taxon>Bacteria</taxon>
        <taxon>Pseudomonadati</taxon>
        <taxon>Pseudomonadota</taxon>
        <taxon>Betaproteobacteria</taxon>
        <taxon>Burkholderiales</taxon>
        <taxon>Burkholderiaceae</taxon>
        <taxon>Cupriavidus</taxon>
    </lineage>
</organism>
<gene>
    <name evidence="1" type="ORF">FGG12_19360</name>
</gene>
<dbReference type="RefSeq" id="WP_144200223.1">
    <property type="nucleotide sequence ID" value="NZ_CAJPVH010000008.1"/>
</dbReference>
<dbReference type="EMBL" id="VCIZ01000012">
    <property type="protein sequence ID" value="TSP11022.1"/>
    <property type="molecule type" value="Genomic_DNA"/>
</dbReference>
<evidence type="ECO:0000313" key="2">
    <source>
        <dbReference type="Proteomes" id="UP000318943"/>
    </source>
</evidence>
<comment type="caution">
    <text evidence="1">The sequence shown here is derived from an EMBL/GenBank/DDBJ whole genome shotgun (WGS) entry which is preliminary data.</text>
</comment>
<proteinExistence type="predicted"/>
<sequence length="61" mass="6922">MEQPAFDLATLRLTTNQYLEYRRAGYNHNGAIHQLALWARGTFNLSLRDATQLARDAAEDA</sequence>
<reference evidence="1 2" key="1">
    <citation type="submission" date="2019-05" db="EMBL/GenBank/DDBJ databases">
        <title>Whole genome sequence analysis of Cupriavidus campinensis S14E4C strain.</title>
        <authorList>
            <person name="Abbaszade G."/>
            <person name="Szabo A."/>
            <person name="Toumi M."/>
            <person name="Toth E."/>
        </authorList>
    </citation>
    <scope>NUCLEOTIDE SEQUENCE [LARGE SCALE GENOMIC DNA]</scope>
    <source>
        <strain evidence="1 2">S14E4C</strain>
    </source>
</reference>
<name>A0ABY3EJQ3_9BURK</name>
<evidence type="ECO:0000313" key="1">
    <source>
        <dbReference type="EMBL" id="TSP11022.1"/>
    </source>
</evidence>